<evidence type="ECO:0000256" key="1">
    <source>
        <dbReference type="PROSITE-ProRule" id="PRU00175"/>
    </source>
</evidence>
<dbReference type="PANTHER" id="PTHR31150:SF2">
    <property type="entry name" value="RING_U-BOX SUPERFAMILY PROTEIN"/>
    <property type="match status" value="1"/>
</dbReference>
<dbReference type="PROSITE" id="PS50089">
    <property type="entry name" value="ZF_RING_2"/>
    <property type="match status" value="1"/>
</dbReference>
<dbReference type="InterPro" id="IPR001841">
    <property type="entry name" value="Znf_RING"/>
</dbReference>
<keyword evidence="5" id="KW-1185">Reference proteome</keyword>
<dbReference type="Gene3D" id="3.30.40.10">
    <property type="entry name" value="Zinc/RING finger domain, C3HC4 (zinc finger)"/>
    <property type="match status" value="1"/>
</dbReference>
<reference evidence="4" key="1">
    <citation type="journal article" date="2023" name="Mol. Ecol. Resour.">
        <title>Chromosome-level genome assembly of a triploid poplar Populus alba 'Berolinensis'.</title>
        <authorList>
            <person name="Chen S."/>
            <person name="Yu Y."/>
            <person name="Wang X."/>
            <person name="Wang S."/>
            <person name="Zhang T."/>
            <person name="Zhou Y."/>
            <person name="He R."/>
            <person name="Meng N."/>
            <person name="Wang Y."/>
            <person name="Liu W."/>
            <person name="Liu Z."/>
            <person name="Liu J."/>
            <person name="Guo Q."/>
            <person name="Huang H."/>
            <person name="Sederoff R.R."/>
            <person name="Wang G."/>
            <person name="Qu G."/>
            <person name="Chen S."/>
        </authorList>
    </citation>
    <scope>NUCLEOTIDE SEQUENCE</scope>
    <source>
        <strain evidence="4">SC-2020</strain>
    </source>
</reference>
<dbReference type="AlphaFoldDB" id="A0AAD6LX55"/>
<evidence type="ECO:0000313" key="5">
    <source>
        <dbReference type="Proteomes" id="UP001164929"/>
    </source>
</evidence>
<proteinExistence type="predicted"/>
<dbReference type="PANTHER" id="PTHR31150">
    <property type="entry name" value="EXPRESSED PROTEIN"/>
    <property type="match status" value="1"/>
</dbReference>
<dbReference type="SMART" id="SM00184">
    <property type="entry name" value="RING"/>
    <property type="match status" value="1"/>
</dbReference>
<dbReference type="GO" id="GO:0008270">
    <property type="term" value="F:zinc ion binding"/>
    <property type="evidence" value="ECO:0007669"/>
    <property type="project" value="UniProtKB-KW"/>
</dbReference>
<keyword evidence="1" id="KW-0862">Zinc</keyword>
<sequence length="483" mass="53989">MPIPFKAPTFCFLFCLISPQGFRFFSSFLSLPVQIAIKFVSFWHFEVDSEWKSDMPPMTIPKLRSDGLSHGSRAVHDSSFSSNSRGSRSWVGSERYTNHHHSVSDGALSYSDSTPDNVQEPRWTSPVQKFNLSDLAVSTAGGSRSQTTWFPCSTERRFAIRNSVTSPGFGSPSSLSESSHWESTSKRPFAFSSRNFSNQRSYMSKAVYPLVFRNPVSDCENFGDVDNSSLGRLTPGEDRISPSHWPDNSSSADYKFHKTLTELQKLETSPDPSASSRREGFRWSSASSYDLGIDGERFDIAEHMDMESLRSPSRPVVEQKCGVCGKLLWQKSPWSSHRIMRGSDMPIAGVLPCSHVFHAECLEQVTPKTQIHDPPCPLCLKTVGSIEESPPVSEPLQMALRSVRRSRGVVISEAQGSNSNTEASYHIKDRLRRNWPCTVSPRNDNGSSITCRLRRHFTFKAGKELFNAKVFQKTGSSSSQKPA</sequence>
<evidence type="ECO:0000259" key="3">
    <source>
        <dbReference type="PROSITE" id="PS50089"/>
    </source>
</evidence>
<dbReference type="InterPro" id="IPR013083">
    <property type="entry name" value="Znf_RING/FYVE/PHD"/>
</dbReference>
<organism evidence="4 5">
    <name type="scientific">Populus alba x Populus x berolinensis</name>
    <dbReference type="NCBI Taxonomy" id="444605"/>
    <lineage>
        <taxon>Eukaryota</taxon>
        <taxon>Viridiplantae</taxon>
        <taxon>Streptophyta</taxon>
        <taxon>Embryophyta</taxon>
        <taxon>Tracheophyta</taxon>
        <taxon>Spermatophyta</taxon>
        <taxon>Magnoliopsida</taxon>
        <taxon>eudicotyledons</taxon>
        <taxon>Gunneridae</taxon>
        <taxon>Pentapetalae</taxon>
        <taxon>rosids</taxon>
        <taxon>fabids</taxon>
        <taxon>Malpighiales</taxon>
        <taxon>Salicaceae</taxon>
        <taxon>Saliceae</taxon>
        <taxon>Populus</taxon>
    </lineage>
</organism>
<protein>
    <recommendedName>
        <fullName evidence="3">RING-type domain-containing protein</fullName>
    </recommendedName>
</protein>
<name>A0AAD6LX55_9ROSI</name>
<gene>
    <name evidence="4" type="ORF">NC653_030945</name>
</gene>
<evidence type="ECO:0000256" key="2">
    <source>
        <dbReference type="SAM" id="MobiDB-lite"/>
    </source>
</evidence>
<feature type="region of interest" description="Disordered" evidence="2">
    <location>
        <begin position="69"/>
        <end position="88"/>
    </location>
</feature>
<dbReference type="Proteomes" id="UP001164929">
    <property type="component" value="Chromosome 13"/>
</dbReference>
<comment type="caution">
    <text evidence="4">The sequence shown here is derived from an EMBL/GenBank/DDBJ whole genome shotgun (WGS) entry which is preliminary data.</text>
</comment>
<accession>A0AAD6LX55</accession>
<keyword evidence="1" id="KW-0863">Zinc-finger</keyword>
<dbReference type="SUPFAM" id="SSF57850">
    <property type="entry name" value="RING/U-box"/>
    <property type="match status" value="1"/>
</dbReference>
<evidence type="ECO:0000313" key="4">
    <source>
        <dbReference type="EMBL" id="KAJ6974953.1"/>
    </source>
</evidence>
<feature type="domain" description="RING-type" evidence="3">
    <location>
        <begin position="321"/>
        <end position="379"/>
    </location>
</feature>
<dbReference type="EMBL" id="JAQIZT010000013">
    <property type="protein sequence ID" value="KAJ6974953.1"/>
    <property type="molecule type" value="Genomic_DNA"/>
</dbReference>
<feature type="compositionally biased region" description="Low complexity" evidence="2">
    <location>
        <begin position="78"/>
        <end position="88"/>
    </location>
</feature>
<keyword evidence="1" id="KW-0479">Metal-binding</keyword>